<sequence>MTRTILLSCILSALASTQTMASTSQYSSECHPEILEQADITNEDAAQFTVDKEGHTAEVAGVICDGTLIAAFDMLDNHPNLKKIVFLDVGGSVDDETNLKLATLFHSKKLHTHVSSKWNQTDEFGEVIKGGVASGGTDLFLSGHKRTVDKGAYLGVHSWSNDEYEGADLPKTHSEHKPYIRFYKLIGLPLPEDFYFFTLEAATAEGMHYMTQDELETYQVITE</sequence>
<evidence type="ECO:0000256" key="1">
    <source>
        <dbReference type="SAM" id="SignalP"/>
    </source>
</evidence>
<reference evidence="2 3" key="1">
    <citation type="journal article" date="2013" name="ISME J.">
        <title>Comparative genomics of pathogenic lineages of Vibrio nigripulchritudo identifies virulence-associated traits.</title>
        <authorList>
            <person name="Goudenege D."/>
            <person name="Labreuche Y."/>
            <person name="Krin E."/>
            <person name="Ansquer D."/>
            <person name="Mangenot S."/>
            <person name="Calteau A."/>
            <person name="Medigue C."/>
            <person name="Mazel D."/>
            <person name="Polz M.F."/>
            <person name="Le Roux F."/>
        </authorList>
    </citation>
    <scope>NUCLEOTIDE SEQUENCE [LARGE SCALE GENOMIC DNA]</scope>
    <source>
        <strain evidence="2 3">SOn1</strain>
    </source>
</reference>
<dbReference type="GO" id="GO:0006508">
    <property type="term" value="P:proteolysis"/>
    <property type="evidence" value="ECO:0007669"/>
    <property type="project" value="UniProtKB-KW"/>
</dbReference>
<feature type="signal peptide" evidence="1">
    <location>
        <begin position="1"/>
        <end position="21"/>
    </location>
</feature>
<dbReference type="Proteomes" id="UP000018211">
    <property type="component" value="Unassembled WGS sequence"/>
</dbReference>
<protein>
    <submittedName>
        <fullName evidence="2">Caseinolytic protease</fullName>
    </submittedName>
</protein>
<keyword evidence="1" id="KW-0732">Signal</keyword>
<evidence type="ECO:0000313" key="3">
    <source>
        <dbReference type="Proteomes" id="UP000018211"/>
    </source>
</evidence>
<dbReference type="EMBL" id="CAOF01000181">
    <property type="protein sequence ID" value="CCO49674.1"/>
    <property type="molecule type" value="Genomic_DNA"/>
</dbReference>
<proteinExistence type="predicted"/>
<gene>
    <name evidence="2" type="ORF">VIBNISOn1_850012</name>
</gene>
<dbReference type="RefSeq" id="WP_022592772.1">
    <property type="nucleotide sequence ID" value="NZ_LK391965.1"/>
</dbReference>
<keyword evidence="2" id="KW-0645">Protease</keyword>
<dbReference type="AlphaFoldDB" id="A0AAV2VY40"/>
<organism evidence="2 3">
    <name type="scientific">Vibrio nigripulchritudo SOn1</name>
    <dbReference type="NCBI Taxonomy" id="1238450"/>
    <lineage>
        <taxon>Bacteria</taxon>
        <taxon>Pseudomonadati</taxon>
        <taxon>Pseudomonadota</taxon>
        <taxon>Gammaproteobacteria</taxon>
        <taxon>Vibrionales</taxon>
        <taxon>Vibrionaceae</taxon>
        <taxon>Vibrio</taxon>
    </lineage>
</organism>
<evidence type="ECO:0000313" key="2">
    <source>
        <dbReference type="EMBL" id="CCO49674.1"/>
    </source>
</evidence>
<name>A0AAV2VY40_9VIBR</name>
<comment type="caution">
    <text evidence="2">The sequence shown here is derived from an EMBL/GenBank/DDBJ whole genome shotgun (WGS) entry which is preliminary data.</text>
</comment>
<keyword evidence="2" id="KW-0378">Hydrolase</keyword>
<dbReference type="GO" id="GO:0008233">
    <property type="term" value="F:peptidase activity"/>
    <property type="evidence" value="ECO:0007669"/>
    <property type="project" value="UniProtKB-KW"/>
</dbReference>
<accession>A0AAV2VY40</accession>
<feature type="chain" id="PRO_5043360086" evidence="1">
    <location>
        <begin position="22"/>
        <end position="223"/>
    </location>
</feature>